<dbReference type="VEuPathDB" id="FungiDB:Z519_06670"/>
<dbReference type="AlphaFoldDB" id="A0A0D2ESG5"/>
<feature type="compositionally biased region" description="Acidic residues" evidence="1">
    <location>
        <begin position="108"/>
        <end position="130"/>
    </location>
</feature>
<gene>
    <name evidence="2" type="ORF">Z519_06670</name>
</gene>
<evidence type="ECO:0000313" key="3">
    <source>
        <dbReference type="Proteomes" id="UP000053789"/>
    </source>
</evidence>
<reference evidence="2" key="1">
    <citation type="submission" date="2015-01" db="EMBL/GenBank/DDBJ databases">
        <title>The Genome Sequence of Cladophialophora bantiana CBS 173.52.</title>
        <authorList>
            <consortium name="The Broad Institute Genomics Platform"/>
            <person name="Cuomo C."/>
            <person name="de Hoog S."/>
            <person name="Gorbushina A."/>
            <person name="Stielow B."/>
            <person name="Teixiera M."/>
            <person name="Abouelleil A."/>
            <person name="Chapman S.B."/>
            <person name="Priest M."/>
            <person name="Young S.K."/>
            <person name="Wortman J."/>
            <person name="Nusbaum C."/>
            <person name="Birren B."/>
        </authorList>
    </citation>
    <scope>NUCLEOTIDE SEQUENCE [LARGE SCALE GENOMIC DNA]</scope>
    <source>
        <strain evidence="2">CBS 173.52</strain>
    </source>
</reference>
<protein>
    <submittedName>
        <fullName evidence="2">Uncharacterized protein</fullName>
    </submittedName>
</protein>
<dbReference type="GeneID" id="27699598"/>
<name>A0A0D2ESG5_CLAB1</name>
<proteinExistence type="predicted"/>
<evidence type="ECO:0000256" key="1">
    <source>
        <dbReference type="SAM" id="MobiDB-lite"/>
    </source>
</evidence>
<organism evidence="2 3">
    <name type="scientific">Cladophialophora bantiana (strain ATCC 10958 / CBS 173.52 / CDC B-1940 / NIH 8579)</name>
    <name type="common">Xylohypha bantiana</name>
    <dbReference type="NCBI Taxonomy" id="1442370"/>
    <lineage>
        <taxon>Eukaryota</taxon>
        <taxon>Fungi</taxon>
        <taxon>Dikarya</taxon>
        <taxon>Ascomycota</taxon>
        <taxon>Pezizomycotina</taxon>
        <taxon>Eurotiomycetes</taxon>
        <taxon>Chaetothyriomycetidae</taxon>
        <taxon>Chaetothyriales</taxon>
        <taxon>Herpotrichiellaceae</taxon>
        <taxon>Cladophialophora</taxon>
    </lineage>
</organism>
<dbReference type="RefSeq" id="XP_016619490.1">
    <property type="nucleotide sequence ID" value="XM_016764408.1"/>
</dbReference>
<dbReference type="EMBL" id="KN846988">
    <property type="protein sequence ID" value="KIW92821.1"/>
    <property type="molecule type" value="Genomic_DNA"/>
</dbReference>
<dbReference type="HOGENOM" id="CLU_095381_0_0_1"/>
<dbReference type="Proteomes" id="UP000053789">
    <property type="component" value="Unassembled WGS sequence"/>
</dbReference>
<feature type="region of interest" description="Disordered" evidence="1">
    <location>
        <begin position="166"/>
        <end position="255"/>
    </location>
</feature>
<feature type="compositionally biased region" description="Basic and acidic residues" evidence="1">
    <location>
        <begin position="174"/>
        <end position="183"/>
    </location>
</feature>
<keyword evidence="3" id="KW-1185">Reference proteome</keyword>
<evidence type="ECO:0000313" key="2">
    <source>
        <dbReference type="EMBL" id="KIW92821.1"/>
    </source>
</evidence>
<accession>A0A0D2ESG5</accession>
<dbReference type="OrthoDB" id="10437302at2759"/>
<feature type="compositionally biased region" description="Basic and acidic residues" evidence="1">
    <location>
        <begin position="192"/>
        <end position="241"/>
    </location>
</feature>
<sequence length="255" mass="29543">MTDWAEQDPSADRIGQLLEEIKHAVYEYGEVHRAQGMDENEHQPTLHQHSKYIYGLTKEYLSYDPSHAGIRKLYRWFGQTIRGLFPGHHNLHPEQHKLYHRDIAAGQDDEDNMSDMDPDLMDDSDDEYDDGYGHDQGNSEGQYDQHYDDGYHDKGTEDDCCCGGHHGRRHHGHHDGWNSKGDDGGQDGWDGNGEHDPQDHGDYDQNNDWNDHGEDGQYSHHDGGDYSDEGHEHEHEHEHQHQHQHQGHGQWGDDY</sequence>
<feature type="region of interest" description="Disordered" evidence="1">
    <location>
        <begin position="108"/>
        <end position="150"/>
    </location>
</feature>